<reference evidence="2 3" key="1">
    <citation type="submission" date="2019-02" db="EMBL/GenBank/DDBJ databases">
        <title>Deep-cultivation of Planctomycetes and their phenomic and genomic characterization uncovers novel biology.</title>
        <authorList>
            <person name="Wiegand S."/>
            <person name="Jogler M."/>
            <person name="Boedeker C."/>
            <person name="Pinto D."/>
            <person name="Vollmers J."/>
            <person name="Rivas-Marin E."/>
            <person name="Kohn T."/>
            <person name="Peeters S.H."/>
            <person name="Heuer A."/>
            <person name="Rast P."/>
            <person name="Oberbeckmann S."/>
            <person name="Bunk B."/>
            <person name="Jeske O."/>
            <person name="Meyerdierks A."/>
            <person name="Storesund J.E."/>
            <person name="Kallscheuer N."/>
            <person name="Luecker S."/>
            <person name="Lage O.M."/>
            <person name="Pohl T."/>
            <person name="Merkel B.J."/>
            <person name="Hornburger P."/>
            <person name="Mueller R.-W."/>
            <person name="Bruemmer F."/>
            <person name="Labrenz M."/>
            <person name="Spormann A.M."/>
            <person name="Op den Camp H."/>
            <person name="Overmann J."/>
            <person name="Amann R."/>
            <person name="Jetten M.S.M."/>
            <person name="Mascher T."/>
            <person name="Medema M.H."/>
            <person name="Devos D.P."/>
            <person name="Kaster A.-K."/>
            <person name="Ovreas L."/>
            <person name="Rohde M."/>
            <person name="Galperin M.Y."/>
            <person name="Jogler C."/>
        </authorList>
    </citation>
    <scope>NUCLEOTIDE SEQUENCE [LARGE SCALE GENOMIC DNA]</scope>
    <source>
        <strain evidence="2 3">ElP</strain>
    </source>
</reference>
<keyword evidence="3" id="KW-1185">Reference proteome</keyword>
<dbReference type="EMBL" id="CP036426">
    <property type="protein sequence ID" value="QDV36306.1"/>
    <property type="molecule type" value="Genomic_DNA"/>
</dbReference>
<evidence type="ECO:0000256" key="1">
    <source>
        <dbReference type="SAM" id="SignalP"/>
    </source>
</evidence>
<feature type="chain" id="PRO_5022184114" description="Tetratricopeptide repeat protein" evidence="1">
    <location>
        <begin position="24"/>
        <end position="397"/>
    </location>
</feature>
<protein>
    <recommendedName>
        <fullName evidence="4">Tetratricopeptide repeat protein</fullName>
    </recommendedName>
</protein>
<dbReference type="RefSeq" id="WP_145272468.1">
    <property type="nucleotide sequence ID" value="NZ_CP036426.1"/>
</dbReference>
<name>A0A518H639_9BACT</name>
<dbReference type="AlphaFoldDB" id="A0A518H639"/>
<organism evidence="2 3">
    <name type="scientific">Tautonia plasticadhaerens</name>
    <dbReference type="NCBI Taxonomy" id="2527974"/>
    <lineage>
        <taxon>Bacteria</taxon>
        <taxon>Pseudomonadati</taxon>
        <taxon>Planctomycetota</taxon>
        <taxon>Planctomycetia</taxon>
        <taxon>Isosphaerales</taxon>
        <taxon>Isosphaeraceae</taxon>
        <taxon>Tautonia</taxon>
    </lineage>
</organism>
<dbReference type="InterPro" id="IPR011990">
    <property type="entry name" value="TPR-like_helical_dom_sf"/>
</dbReference>
<accession>A0A518H639</accession>
<dbReference type="Pfam" id="PF13432">
    <property type="entry name" value="TPR_16"/>
    <property type="match status" value="2"/>
</dbReference>
<gene>
    <name evidence="2" type="ORF">ElP_42260</name>
</gene>
<keyword evidence="1" id="KW-0732">Signal</keyword>
<dbReference type="SUPFAM" id="SSF48452">
    <property type="entry name" value="TPR-like"/>
    <property type="match status" value="1"/>
</dbReference>
<dbReference type="Proteomes" id="UP000317835">
    <property type="component" value="Chromosome"/>
</dbReference>
<feature type="signal peptide" evidence="1">
    <location>
        <begin position="1"/>
        <end position="23"/>
    </location>
</feature>
<proteinExistence type="predicted"/>
<dbReference type="OrthoDB" id="292244at2"/>
<evidence type="ECO:0000313" key="3">
    <source>
        <dbReference type="Proteomes" id="UP000317835"/>
    </source>
</evidence>
<evidence type="ECO:0008006" key="4">
    <source>
        <dbReference type="Google" id="ProtNLM"/>
    </source>
</evidence>
<dbReference type="KEGG" id="tpla:ElP_42260"/>
<dbReference type="Gene3D" id="1.25.40.10">
    <property type="entry name" value="Tetratricopeptide repeat domain"/>
    <property type="match status" value="2"/>
</dbReference>
<sequence precursor="true">MRNWSRVFAVLMVGWFAPSQAEAQQGGTEELLNSWFQEWAGNPSNFNEAADELPGWFAVDRGRLSVFPEGVRYTYDLPEGRKLEPPEEQQIRGAMTSLLAKFLKSDIDQFFPRVGDAERQSIRTTVQGSLEVVVQEARGERIDPPAPVADEGPVQASPQGWFLASPQHLSSPQLASSPTSTVQTYAPADAYESYWSGRYAEAAARLRGLVEADPDDARAWYFLALSERASGAPARAEASLRRGAVAESRGGSGREVSLALTRVQGPDRQWLEAARSLPAGRVGMDHSLDVATQSYWSGRYGEAAARLRGLVEADPDDARAWYFLALSERASGAPARAEASLRRGAVAESRGGSGREVSLALTRVQGPDRQWLEAARSVARGRPTGETDLASRFVSIP</sequence>
<evidence type="ECO:0000313" key="2">
    <source>
        <dbReference type="EMBL" id="QDV36306.1"/>
    </source>
</evidence>